<gene>
    <name evidence="18" type="ORF">WJX72_012216</name>
</gene>
<dbReference type="SUPFAM" id="SSF55781">
    <property type="entry name" value="GAF domain-like"/>
    <property type="match status" value="1"/>
</dbReference>
<keyword evidence="9 15" id="KW-0186">Copper</keyword>
<feature type="active site" description="Proton acceptor" evidence="12">
    <location>
        <position position="301"/>
    </location>
</feature>
<feature type="binding site" evidence="14">
    <location>
        <position position="1089"/>
    </location>
    <ligand>
        <name>ATP</name>
        <dbReference type="ChEBI" id="CHEBI:30616"/>
    </ligand>
</feature>
<keyword evidence="8 15" id="KW-0560">Oxidoreductase</keyword>
<dbReference type="Gene3D" id="3.10.450.40">
    <property type="match status" value="2"/>
</dbReference>
<protein>
    <recommendedName>
        <fullName evidence="15">Amine oxidase</fullName>
        <ecNumber evidence="15">1.4.3.-</ecNumber>
    </recommendedName>
</protein>
<evidence type="ECO:0000256" key="2">
    <source>
        <dbReference type="ARBA" id="ARBA00001936"/>
    </source>
</evidence>
<evidence type="ECO:0000259" key="17">
    <source>
        <dbReference type="PROSITE" id="PS50011"/>
    </source>
</evidence>
<feature type="region of interest" description="Disordered" evidence="16">
    <location>
        <begin position="1021"/>
        <end position="1047"/>
    </location>
</feature>
<comment type="subunit">
    <text evidence="5">Homodimer.</text>
</comment>
<comment type="PTM">
    <text evidence="13 15">Topaquinone (TPQ) is generated by copper-dependent autoxidation of a specific tyrosyl residue.</text>
</comment>
<dbReference type="PANTHER" id="PTHR10638">
    <property type="entry name" value="COPPER AMINE OXIDASE"/>
    <property type="match status" value="1"/>
</dbReference>
<evidence type="ECO:0000256" key="10">
    <source>
        <dbReference type="ARBA" id="ARBA00023157"/>
    </source>
</evidence>
<dbReference type="PROSITE" id="PS00107">
    <property type="entry name" value="PROTEIN_KINASE_ATP"/>
    <property type="match status" value="1"/>
</dbReference>
<dbReference type="Gene3D" id="3.30.450.40">
    <property type="match status" value="1"/>
</dbReference>
<dbReference type="FunFam" id="2.70.98.20:FF:000001">
    <property type="entry name" value="Amine oxidase"/>
    <property type="match status" value="1"/>
</dbReference>
<feature type="compositionally biased region" description="Low complexity" evidence="16">
    <location>
        <begin position="1139"/>
        <end position="1153"/>
    </location>
</feature>
<name>A0AAW1PU19_9CHLO</name>
<dbReference type="GO" id="GO:0005524">
    <property type="term" value="F:ATP binding"/>
    <property type="evidence" value="ECO:0007669"/>
    <property type="project" value="UniProtKB-UniRule"/>
</dbReference>
<dbReference type="SUPFAM" id="SSF49998">
    <property type="entry name" value="Amine oxidase catalytic domain"/>
    <property type="match status" value="1"/>
</dbReference>
<dbReference type="InterPro" id="IPR015798">
    <property type="entry name" value="Cu_amine_oxidase_C"/>
</dbReference>
<dbReference type="SUPFAM" id="SSF55785">
    <property type="entry name" value="PYP-like sensor domain (PAS domain)"/>
    <property type="match status" value="1"/>
</dbReference>
<dbReference type="PROSITE" id="PS50011">
    <property type="entry name" value="PROTEIN_KINASE_DOM"/>
    <property type="match status" value="1"/>
</dbReference>
<keyword evidence="7 12" id="KW-0801">TPQ</keyword>
<dbReference type="NCBIfam" id="NF008559">
    <property type="entry name" value="PRK11504.1"/>
    <property type="match status" value="1"/>
</dbReference>
<feature type="region of interest" description="Disordered" evidence="16">
    <location>
        <begin position="1123"/>
        <end position="1153"/>
    </location>
</feature>
<dbReference type="PROSITE" id="PS00109">
    <property type="entry name" value="PROTEIN_KINASE_TYR"/>
    <property type="match status" value="1"/>
</dbReference>
<evidence type="ECO:0000256" key="14">
    <source>
        <dbReference type="PROSITE-ProRule" id="PRU10141"/>
    </source>
</evidence>
<keyword evidence="14" id="KW-0547">Nucleotide-binding</keyword>
<dbReference type="InterPro" id="IPR016182">
    <property type="entry name" value="Cu_amine_oxidase_N-reg"/>
</dbReference>
<dbReference type="PROSITE" id="PS01164">
    <property type="entry name" value="COPPER_AMINE_OXID_1"/>
    <property type="match status" value="1"/>
</dbReference>
<dbReference type="Gene3D" id="3.30.200.20">
    <property type="entry name" value="Phosphorylase Kinase, domain 1"/>
    <property type="match status" value="1"/>
</dbReference>
<dbReference type="SUPFAM" id="SSF56112">
    <property type="entry name" value="Protein kinase-like (PK-like)"/>
    <property type="match status" value="1"/>
</dbReference>
<comment type="cofactor">
    <cofactor evidence="2">
        <name>Mn(2+)</name>
        <dbReference type="ChEBI" id="CHEBI:29035"/>
    </cofactor>
</comment>
<dbReference type="EMBL" id="JALJOR010000009">
    <property type="protein sequence ID" value="KAK9811906.1"/>
    <property type="molecule type" value="Genomic_DNA"/>
</dbReference>
<keyword evidence="14" id="KW-0067">ATP-binding</keyword>
<dbReference type="EC" id="1.4.3.-" evidence="15"/>
<sequence>MGGIHRHPLDQLSAEEIRAAASACRVKAAELKLPALRFNTISVQEPTKKGLLQFEAGTGTVPPRTAFCILQAPPEAPVIEALVDLTSLAKPAIQSWEVVEGVQPLASPNDCLEAEALAKADAKVRELLAARGITNTDLVACDPWSVHLAPLEGRLIQTFMYVRSSPDDNHYAHPLDFTPVVDLILKKVVHIDKPYGDKAPEVPKQDVNYHHKLVGKVRTDVKALNVVQPDGPSFQVDGSLISWQKWKIRISFNYREGLVLHNVGYEDGGRVRPILHRASLVEMAVPYGDPNNPYQRKCAFDVGDYGLGYCANSLALGCDCLGHIQYFDALLSDSQGEPFEVPKAVCLHEEDAGILWKHMDYRTGHAEVRRSRRLVLSFIATVVNYEYLFYWYFYQDGTIEYEIKLTGELSTNQLSPGETEPGFGTLVAPGVNAQHHQHQFCARLDFAVDDEQGGRALNVSEVNVEALPEGPKNPYGNAFRAVETTFKTEKEAQRVADPATARVWKVNNPESLHPVTGKPVAYKLMAGAAPLLLAKPTSLIAKRGGFANKNLWVTPYSEVEKYPAGDYPLQSKGGAGLEDWTSQDRSVASGSDPVVWHSFGITHVVRPEDFPVMPVEHVGFKLKPFGFFNGNPGVDLPAVANAAKESRCIRSSAARHQRINMGCGPSQPAPFSSAVLSGAESQKDEEGSVRCCQVEPWPGCPLPPDEAKRLAATEAMQLIGQPPDELLQHYVALCCRIFDMPISLVSMLGKNCAHITNSPLGFPIDTTDRRFTPCAWVLAPKAPEVLIAEDMQQDARFSDFELVAGEPHLRFYAGAPLILSAGFRVGVLCVLDTKPRKMDSHACNMLANLAEMMARDIELRCVLSKSREGRWSFGDKQPRRPKGCYEDGLMVLDTTCDKWRIMHVNSAMSWLTGSARQELMQMAAWDLFAADTEDAPWKHFAGLVRDGESFEVQVSLASDTSGKRFTLDVRPAQRAEVDRHMGHCPQVGIPSWLPDEIEGLAGSRGYYFASLTPLGRPKTMRQVASEEEAEADQRAGSASAPGPAANPFDEIKLGPLLGWGSFGRVYRARWRDTPVAVKVIDMSRKSIKKTADGLPWEVALTQGLDHPNIVRIMHHINMQPQGRHALASSMRRARSLQDGPGPAQAGASAAGGSARDEFLIDTGDDRPNYCPLGLLPSPYGKLCGACLILEFCNRGSLADAIDKGWFLTKRSHNTGRPDMGAVLCTLLDIARALRYLHAKSIVHGDLSGGNVLLTEKAFSSADQRGFEAKVADFGLSRVLESEKREAACQGTITHMPPEMLRHNKLGPATDVYSFGVLCWEIYVGQRAWAGLGYFQIMHTVAYEGKQPEFPVTSPPGLVALARRCLDPDSASRPAFTSIVADLEQLAADLMAGPRGLRLS</sequence>
<feature type="active site" description="Schiff-base intermediate with substrate; via topaquinone" evidence="12">
    <location>
        <position position="385"/>
    </location>
</feature>
<evidence type="ECO:0000256" key="8">
    <source>
        <dbReference type="ARBA" id="ARBA00023002"/>
    </source>
</evidence>
<dbReference type="InterPro" id="IPR015800">
    <property type="entry name" value="Cu_amine_oxidase_N2"/>
</dbReference>
<feature type="domain" description="Protein kinase" evidence="17">
    <location>
        <begin position="1051"/>
        <end position="1385"/>
    </location>
</feature>
<comment type="cofactor">
    <cofactor evidence="1">
        <name>Cu cation</name>
        <dbReference type="ChEBI" id="CHEBI:23378"/>
    </cofactor>
</comment>
<comment type="caution">
    <text evidence="18">The sequence shown here is derived from an EMBL/GenBank/DDBJ whole genome shotgun (WGS) entry which is preliminary data.</text>
</comment>
<dbReference type="Pfam" id="PF02727">
    <property type="entry name" value="Cu_amine_oxidN2"/>
    <property type="match status" value="1"/>
</dbReference>
<evidence type="ECO:0000256" key="3">
    <source>
        <dbReference type="ARBA" id="ARBA00001947"/>
    </source>
</evidence>
<dbReference type="InterPro" id="IPR011009">
    <property type="entry name" value="Kinase-like_dom_sf"/>
</dbReference>
<evidence type="ECO:0000256" key="5">
    <source>
        <dbReference type="ARBA" id="ARBA00011738"/>
    </source>
</evidence>
<accession>A0AAW1PU19</accession>
<evidence type="ECO:0000313" key="19">
    <source>
        <dbReference type="Proteomes" id="UP001489004"/>
    </source>
</evidence>
<dbReference type="GO" id="GO:0005507">
    <property type="term" value="F:copper ion binding"/>
    <property type="evidence" value="ECO:0007669"/>
    <property type="project" value="InterPro"/>
</dbReference>
<dbReference type="GO" id="GO:0004672">
    <property type="term" value="F:protein kinase activity"/>
    <property type="evidence" value="ECO:0007669"/>
    <property type="project" value="InterPro"/>
</dbReference>
<evidence type="ECO:0000256" key="15">
    <source>
        <dbReference type="RuleBase" id="RU000672"/>
    </source>
</evidence>
<dbReference type="InterPro" id="IPR029016">
    <property type="entry name" value="GAF-like_dom_sf"/>
</dbReference>
<evidence type="ECO:0000256" key="11">
    <source>
        <dbReference type="ARBA" id="ARBA00023211"/>
    </source>
</evidence>
<dbReference type="PANTHER" id="PTHR10638:SF86">
    <property type="entry name" value="COPPER AMINE OXIDASE 1-RELATED"/>
    <property type="match status" value="1"/>
</dbReference>
<evidence type="ECO:0000256" key="7">
    <source>
        <dbReference type="ARBA" id="ARBA00022772"/>
    </source>
</evidence>
<evidence type="ECO:0000256" key="12">
    <source>
        <dbReference type="PIRSR" id="PIRSR600269-50"/>
    </source>
</evidence>
<comment type="similarity">
    <text evidence="4 15">Belongs to the copper/topaquinone oxidase family.</text>
</comment>
<dbReference type="SMART" id="SM00220">
    <property type="entry name" value="S_TKc"/>
    <property type="match status" value="1"/>
</dbReference>
<evidence type="ECO:0000256" key="9">
    <source>
        <dbReference type="ARBA" id="ARBA00023008"/>
    </source>
</evidence>
<dbReference type="Pfam" id="PF01179">
    <property type="entry name" value="Cu_amine_oxid"/>
    <property type="match status" value="1"/>
</dbReference>
<keyword evidence="19" id="KW-1185">Reference proteome</keyword>
<dbReference type="GO" id="GO:0048038">
    <property type="term" value="F:quinone binding"/>
    <property type="evidence" value="ECO:0007669"/>
    <property type="project" value="InterPro"/>
</dbReference>
<dbReference type="InterPro" id="IPR015802">
    <property type="entry name" value="Cu_amine_oxidase_N3"/>
</dbReference>
<keyword evidence="11" id="KW-0464">Manganese</keyword>
<evidence type="ECO:0000256" key="4">
    <source>
        <dbReference type="ARBA" id="ARBA00007983"/>
    </source>
</evidence>
<dbReference type="GO" id="GO:0009308">
    <property type="term" value="P:amine metabolic process"/>
    <property type="evidence" value="ECO:0007669"/>
    <property type="project" value="UniProtKB-UniRule"/>
</dbReference>
<dbReference type="InterPro" id="IPR008266">
    <property type="entry name" value="Tyr_kinase_AS"/>
</dbReference>
<dbReference type="InterPro" id="IPR000719">
    <property type="entry name" value="Prot_kinase_dom"/>
</dbReference>
<dbReference type="InterPro" id="IPR035965">
    <property type="entry name" value="PAS-like_dom_sf"/>
</dbReference>
<dbReference type="Pfam" id="PF07714">
    <property type="entry name" value="PK_Tyr_Ser-Thr"/>
    <property type="match status" value="2"/>
</dbReference>
<keyword evidence="10" id="KW-1015">Disulfide bond</keyword>
<evidence type="ECO:0000256" key="1">
    <source>
        <dbReference type="ARBA" id="ARBA00001935"/>
    </source>
</evidence>
<dbReference type="InterPro" id="IPR000269">
    <property type="entry name" value="Cu_amine_oxidase"/>
</dbReference>
<dbReference type="Pfam" id="PF02728">
    <property type="entry name" value="Cu_amine_oxidN3"/>
    <property type="match status" value="1"/>
</dbReference>
<evidence type="ECO:0000313" key="18">
    <source>
        <dbReference type="EMBL" id="KAK9811906.1"/>
    </source>
</evidence>
<evidence type="ECO:0000256" key="16">
    <source>
        <dbReference type="SAM" id="MobiDB-lite"/>
    </source>
</evidence>
<comment type="cofactor">
    <cofactor evidence="3">
        <name>Zn(2+)</name>
        <dbReference type="ChEBI" id="CHEBI:29105"/>
    </cofactor>
</comment>
<dbReference type="InterPro" id="IPR036460">
    <property type="entry name" value="Cu_amine_oxidase_C_sf"/>
</dbReference>
<dbReference type="Gene3D" id="2.70.98.20">
    <property type="entry name" value="Copper amine oxidase, catalytic domain"/>
    <property type="match status" value="1"/>
</dbReference>
<reference evidence="18 19" key="1">
    <citation type="journal article" date="2024" name="Nat. Commun.">
        <title>Phylogenomics reveals the evolutionary origins of lichenization in chlorophyte algae.</title>
        <authorList>
            <person name="Puginier C."/>
            <person name="Libourel C."/>
            <person name="Otte J."/>
            <person name="Skaloud P."/>
            <person name="Haon M."/>
            <person name="Grisel S."/>
            <person name="Petersen M."/>
            <person name="Berrin J.G."/>
            <person name="Delaux P.M."/>
            <person name="Dal Grande F."/>
            <person name="Keller J."/>
        </authorList>
    </citation>
    <scope>NUCLEOTIDE SEQUENCE [LARGE SCALE GENOMIC DNA]</scope>
    <source>
        <strain evidence="18 19">SAG 2043</strain>
    </source>
</reference>
<organism evidence="18 19">
    <name type="scientific">[Myrmecia] bisecta</name>
    <dbReference type="NCBI Taxonomy" id="41462"/>
    <lineage>
        <taxon>Eukaryota</taxon>
        <taxon>Viridiplantae</taxon>
        <taxon>Chlorophyta</taxon>
        <taxon>core chlorophytes</taxon>
        <taxon>Trebouxiophyceae</taxon>
        <taxon>Trebouxiales</taxon>
        <taxon>Trebouxiaceae</taxon>
        <taxon>Myrmecia</taxon>
    </lineage>
</organism>
<feature type="compositionally biased region" description="Low complexity" evidence="16">
    <location>
        <begin position="1035"/>
        <end position="1045"/>
    </location>
</feature>
<dbReference type="SUPFAM" id="SSF54416">
    <property type="entry name" value="Amine oxidase N-terminal region"/>
    <property type="match status" value="2"/>
</dbReference>
<dbReference type="Gene3D" id="1.10.510.10">
    <property type="entry name" value="Transferase(Phosphotransferase) domain 1"/>
    <property type="match status" value="1"/>
</dbReference>
<dbReference type="Gene3D" id="3.30.450.20">
    <property type="entry name" value="PAS domain"/>
    <property type="match status" value="1"/>
</dbReference>
<dbReference type="GO" id="GO:0008131">
    <property type="term" value="F:primary methylamine oxidase activity"/>
    <property type="evidence" value="ECO:0007669"/>
    <property type="project" value="InterPro"/>
</dbReference>
<dbReference type="InterPro" id="IPR001245">
    <property type="entry name" value="Ser-Thr/Tyr_kinase_cat_dom"/>
</dbReference>
<proteinExistence type="inferred from homology"/>
<comment type="cofactor">
    <cofactor evidence="15">
        <name>Cu cation</name>
        <dbReference type="ChEBI" id="CHEBI:23378"/>
    </cofactor>
    <text evidence="15">Contains 1 topaquinone per subunit.</text>
</comment>
<feature type="modified residue" description="2',4',5'-topaquinone" evidence="13">
    <location>
        <position position="385"/>
    </location>
</feature>
<dbReference type="InterPro" id="IPR049948">
    <property type="entry name" value="Cu_Am_ox_TPQ-bd"/>
</dbReference>
<evidence type="ECO:0000256" key="6">
    <source>
        <dbReference type="ARBA" id="ARBA00022723"/>
    </source>
</evidence>
<dbReference type="InterPro" id="IPR017441">
    <property type="entry name" value="Protein_kinase_ATP_BS"/>
</dbReference>
<evidence type="ECO:0000256" key="13">
    <source>
        <dbReference type="PIRSR" id="PIRSR600269-51"/>
    </source>
</evidence>
<dbReference type="Proteomes" id="UP001489004">
    <property type="component" value="Unassembled WGS sequence"/>
</dbReference>
<keyword evidence="6 15" id="KW-0479">Metal-binding</keyword>